<dbReference type="GO" id="GO:0006688">
    <property type="term" value="P:glycosphingolipid biosynthetic process"/>
    <property type="evidence" value="ECO:0007669"/>
    <property type="project" value="TreeGrafter"/>
</dbReference>
<dbReference type="InterPro" id="IPR007577">
    <property type="entry name" value="GlycoTrfase_DXD_sugar-bd_CS"/>
</dbReference>
<dbReference type="PANTHER" id="PTHR12042:SF21">
    <property type="entry name" value="ALPHA1,4-GALACTOSYLTRANSFERASE 1-RELATED"/>
    <property type="match status" value="1"/>
</dbReference>
<dbReference type="InterPro" id="IPR007652">
    <property type="entry name" value="A1-4-GlycosylTfrase_dom"/>
</dbReference>
<dbReference type="InterPro" id="IPR029044">
    <property type="entry name" value="Nucleotide-diphossugar_trans"/>
</dbReference>
<gene>
    <name evidence="9" type="ORF">SPLIT_LOCUS6060</name>
</gene>
<feature type="transmembrane region" description="Helical" evidence="7">
    <location>
        <begin position="7"/>
        <end position="28"/>
    </location>
</feature>
<dbReference type="GO" id="GO:0000139">
    <property type="term" value="C:Golgi membrane"/>
    <property type="evidence" value="ECO:0007669"/>
    <property type="project" value="UniProtKB-SubCell"/>
</dbReference>
<evidence type="ECO:0000256" key="2">
    <source>
        <dbReference type="ARBA" id="ARBA00009003"/>
    </source>
</evidence>
<keyword evidence="3" id="KW-0328">Glycosyltransferase</keyword>
<proteinExistence type="inferred from homology"/>
<keyword evidence="6 7" id="KW-0472">Membrane</keyword>
<name>A0A9P0I8F1_SPOLI</name>
<reference evidence="9" key="1">
    <citation type="submission" date="2022-02" db="EMBL/GenBank/DDBJ databases">
        <authorList>
            <person name="King R."/>
        </authorList>
    </citation>
    <scope>NUCLEOTIDE SEQUENCE</scope>
</reference>
<comment type="similarity">
    <text evidence="2">Belongs to the glycosyltransferase 32 family.</text>
</comment>
<keyword evidence="5" id="KW-0333">Golgi apparatus</keyword>
<evidence type="ECO:0000259" key="8">
    <source>
        <dbReference type="Pfam" id="PF04572"/>
    </source>
</evidence>
<evidence type="ECO:0000256" key="7">
    <source>
        <dbReference type="SAM" id="Phobius"/>
    </source>
</evidence>
<keyword evidence="7" id="KW-0812">Transmembrane</keyword>
<evidence type="ECO:0000313" key="9">
    <source>
        <dbReference type="EMBL" id="CAH1640704.1"/>
    </source>
</evidence>
<dbReference type="SUPFAM" id="SSF53448">
    <property type="entry name" value="Nucleotide-diphospho-sugar transferases"/>
    <property type="match status" value="1"/>
</dbReference>
<dbReference type="Pfam" id="PF04572">
    <property type="entry name" value="Gb3_synth"/>
    <property type="match status" value="1"/>
</dbReference>
<sequence length="355" mass="41039">MNLKLSIQCFLLLNILFIIKFLVTLIHIHNESNYTYTIDQEHMKAWKQRLLKYPDMVLSCHESRKSDNLGLLDPSMVQENSIFFLETSCLGDLSSRLACSVESAARANGNRKIYVLFSSPVSAGALDPRAILNTLQESYSNLKFARILIKDFAKNTPLHSFVHKLDKRDLDQRVSRILKFLVLYKFGGMYLSFDVIVAKKFDLCDSWFVKDTPYTYSADMFAFSKSEAGKKLAEAAVRLLQDPVMSIPENWSYDTTSIISHLVTLNTFGINATLCKELGFQVYEPDKFYPLNFYQRAAYFSLGEQNIAKKKDVYTYHTFYRFTKHVIVSPLSFYGKIARNYCPITFRHYRENFGL</sequence>
<accession>A0A9P0I8F1</accession>
<dbReference type="GO" id="GO:0016758">
    <property type="term" value="F:hexosyltransferase activity"/>
    <property type="evidence" value="ECO:0007669"/>
    <property type="project" value="TreeGrafter"/>
</dbReference>
<evidence type="ECO:0000256" key="3">
    <source>
        <dbReference type="ARBA" id="ARBA00022676"/>
    </source>
</evidence>
<evidence type="ECO:0000256" key="1">
    <source>
        <dbReference type="ARBA" id="ARBA00004323"/>
    </source>
</evidence>
<dbReference type="InterPro" id="IPR051981">
    <property type="entry name" value="Glycosyltransf_32"/>
</dbReference>
<dbReference type="EMBL" id="LR824552">
    <property type="protein sequence ID" value="CAH1640704.1"/>
    <property type="molecule type" value="Genomic_DNA"/>
</dbReference>
<evidence type="ECO:0000256" key="5">
    <source>
        <dbReference type="ARBA" id="ARBA00023034"/>
    </source>
</evidence>
<dbReference type="Proteomes" id="UP001153321">
    <property type="component" value="Chromosome 21"/>
</dbReference>
<dbReference type="Pfam" id="PF04488">
    <property type="entry name" value="Gly_transf_sug"/>
    <property type="match status" value="1"/>
</dbReference>
<evidence type="ECO:0000313" key="10">
    <source>
        <dbReference type="Proteomes" id="UP001153321"/>
    </source>
</evidence>
<dbReference type="PANTHER" id="PTHR12042">
    <property type="entry name" value="LACTOSYLCERAMIDE 4-ALPHA-GALACTOSYLTRANSFERASE ALPHA- 1,4-GALACTOSYLTRANSFERASE"/>
    <property type="match status" value="1"/>
</dbReference>
<dbReference type="AlphaFoldDB" id="A0A9P0I8F1"/>
<keyword evidence="4" id="KW-0808">Transferase</keyword>
<keyword evidence="10" id="KW-1185">Reference proteome</keyword>
<keyword evidence="7" id="KW-1133">Transmembrane helix</keyword>
<comment type="subcellular location">
    <subcellularLocation>
        <location evidence="1">Golgi apparatus membrane</location>
        <topology evidence="1">Single-pass type II membrane protein</topology>
    </subcellularLocation>
</comment>
<evidence type="ECO:0000256" key="6">
    <source>
        <dbReference type="ARBA" id="ARBA00023136"/>
    </source>
</evidence>
<feature type="domain" description="Alpha 1,4-glycosyltransferase" evidence="8">
    <location>
        <begin position="273"/>
        <end position="348"/>
    </location>
</feature>
<evidence type="ECO:0000256" key="4">
    <source>
        <dbReference type="ARBA" id="ARBA00022679"/>
    </source>
</evidence>
<dbReference type="Gene3D" id="3.90.550.20">
    <property type="match status" value="1"/>
</dbReference>
<protein>
    <recommendedName>
        <fullName evidence="8">Alpha 1,4-glycosyltransferase domain-containing protein</fullName>
    </recommendedName>
</protein>
<organism evidence="9 10">
    <name type="scientific">Spodoptera littoralis</name>
    <name type="common">Egyptian cotton leafworm</name>
    <dbReference type="NCBI Taxonomy" id="7109"/>
    <lineage>
        <taxon>Eukaryota</taxon>
        <taxon>Metazoa</taxon>
        <taxon>Ecdysozoa</taxon>
        <taxon>Arthropoda</taxon>
        <taxon>Hexapoda</taxon>
        <taxon>Insecta</taxon>
        <taxon>Pterygota</taxon>
        <taxon>Neoptera</taxon>
        <taxon>Endopterygota</taxon>
        <taxon>Lepidoptera</taxon>
        <taxon>Glossata</taxon>
        <taxon>Ditrysia</taxon>
        <taxon>Noctuoidea</taxon>
        <taxon>Noctuidae</taxon>
        <taxon>Amphipyrinae</taxon>
        <taxon>Spodoptera</taxon>
    </lineage>
</organism>